<organism evidence="1 2">
    <name type="scientific">Sporocytophaga myxococcoides</name>
    <dbReference type="NCBI Taxonomy" id="153721"/>
    <lineage>
        <taxon>Bacteria</taxon>
        <taxon>Pseudomonadati</taxon>
        <taxon>Bacteroidota</taxon>
        <taxon>Cytophagia</taxon>
        <taxon>Cytophagales</taxon>
        <taxon>Cytophagaceae</taxon>
        <taxon>Sporocytophaga</taxon>
    </lineage>
</organism>
<dbReference type="AlphaFoldDB" id="A0A098LKA9"/>
<gene>
    <name evidence="1" type="ORF">MYP_4635</name>
</gene>
<proteinExistence type="predicted"/>
<dbReference type="EMBL" id="BBLT01000012">
    <property type="protein sequence ID" value="GAL87405.1"/>
    <property type="molecule type" value="Genomic_DNA"/>
</dbReference>
<dbReference type="OrthoDB" id="9851115at2"/>
<protein>
    <submittedName>
        <fullName evidence="1">Uncharacterized protein</fullName>
    </submittedName>
</protein>
<accession>A0A098LKA9</accession>
<evidence type="ECO:0000313" key="2">
    <source>
        <dbReference type="Proteomes" id="UP000030185"/>
    </source>
</evidence>
<dbReference type="Proteomes" id="UP000030185">
    <property type="component" value="Unassembled WGS sequence"/>
</dbReference>
<name>A0A098LKA9_9BACT</name>
<comment type="caution">
    <text evidence="1">The sequence shown here is derived from an EMBL/GenBank/DDBJ whole genome shotgun (WGS) entry which is preliminary data.</text>
</comment>
<dbReference type="RefSeq" id="WP_045468749.1">
    <property type="nucleotide sequence ID" value="NZ_BBLT01000012.1"/>
</dbReference>
<reference evidence="1 2" key="1">
    <citation type="submission" date="2014-09" db="EMBL/GenBank/DDBJ databases">
        <title>Sporocytophaga myxococcoides PG-01 genome sequencing.</title>
        <authorList>
            <person name="Liu L."/>
            <person name="Gao P.J."/>
            <person name="Chen G.J."/>
            <person name="Wang L.S."/>
        </authorList>
    </citation>
    <scope>NUCLEOTIDE SEQUENCE [LARGE SCALE GENOMIC DNA]</scope>
    <source>
        <strain evidence="1 2">PG-01</strain>
    </source>
</reference>
<sequence>MQTLQILHKNSLLNPDSIRPLNWVSSLFSSKLSEYKRYKKLKRVDYWWIEIDDKSMSIVRQIPFDVLRCPIMGLSDEKLNFKSIESLKSIDNELFNDMWSIYDKRNFKKLEQIHSKYLNNWISGDKFNPPIFPAIIIDLKYPNDIIKLETIEQLINQVDYVGYEWTDSERLIDTKGHLYKTDYLNFGHPVGVVIPYEIEKRITKEELIQLIGNQKINFKIKD</sequence>
<keyword evidence="2" id="KW-1185">Reference proteome</keyword>
<evidence type="ECO:0000313" key="1">
    <source>
        <dbReference type="EMBL" id="GAL87405.1"/>
    </source>
</evidence>